<protein>
    <submittedName>
        <fullName evidence="3">Uncharacterized protein</fullName>
    </submittedName>
</protein>
<keyword evidence="1" id="KW-0472">Membrane</keyword>
<feature type="signal peptide" evidence="2">
    <location>
        <begin position="1"/>
        <end position="35"/>
    </location>
</feature>
<dbReference type="EMBL" id="GGFL01009183">
    <property type="protein sequence ID" value="MBW73361.1"/>
    <property type="molecule type" value="Transcribed_RNA"/>
</dbReference>
<name>A0A2M4D781_ANODA</name>
<evidence type="ECO:0000256" key="2">
    <source>
        <dbReference type="SAM" id="SignalP"/>
    </source>
</evidence>
<keyword evidence="2" id="KW-0732">Signal</keyword>
<reference evidence="3" key="1">
    <citation type="submission" date="2018-01" db="EMBL/GenBank/DDBJ databases">
        <title>An insight into the sialome of Amazonian anophelines.</title>
        <authorList>
            <person name="Ribeiro J.M."/>
            <person name="Scarpassa V."/>
            <person name="Calvo E."/>
        </authorList>
    </citation>
    <scope>NUCLEOTIDE SEQUENCE</scope>
</reference>
<evidence type="ECO:0000313" key="3">
    <source>
        <dbReference type="EMBL" id="MBW73361.1"/>
    </source>
</evidence>
<dbReference type="AlphaFoldDB" id="A0A2M4D781"/>
<keyword evidence="1" id="KW-0812">Transmembrane</keyword>
<evidence type="ECO:0000256" key="1">
    <source>
        <dbReference type="SAM" id="Phobius"/>
    </source>
</evidence>
<feature type="transmembrane region" description="Helical" evidence="1">
    <location>
        <begin position="93"/>
        <end position="113"/>
    </location>
</feature>
<feature type="chain" id="PRO_5044332923" evidence="2">
    <location>
        <begin position="36"/>
        <end position="116"/>
    </location>
</feature>
<proteinExistence type="predicted"/>
<organism evidence="3">
    <name type="scientific">Anopheles darlingi</name>
    <name type="common">Mosquito</name>
    <dbReference type="NCBI Taxonomy" id="43151"/>
    <lineage>
        <taxon>Eukaryota</taxon>
        <taxon>Metazoa</taxon>
        <taxon>Ecdysozoa</taxon>
        <taxon>Arthropoda</taxon>
        <taxon>Hexapoda</taxon>
        <taxon>Insecta</taxon>
        <taxon>Pterygota</taxon>
        <taxon>Neoptera</taxon>
        <taxon>Endopterygota</taxon>
        <taxon>Diptera</taxon>
        <taxon>Nematocera</taxon>
        <taxon>Culicoidea</taxon>
        <taxon>Culicidae</taxon>
        <taxon>Anophelinae</taxon>
        <taxon>Anopheles</taxon>
    </lineage>
</organism>
<sequence>MIAAICVSFFCVTLPMAGDWVDWLVMLVLPTATRAGGPPFKGTEAPPPAAPIRATVVPAVFVPTDLHTVLGSCVLGRARFAAMLLLFAPVPPLLLLFWLPLLLLLLLLLLLPFPSV</sequence>
<keyword evidence="1" id="KW-1133">Transmembrane helix</keyword>
<accession>A0A2M4D781</accession>